<comment type="caution">
    <text evidence="1">The sequence shown here is derived from an EMBL/GenBank/DDBJ whole genome shotgun (WGS) entry which is preliminary data.</text>
</comment>
<accession>A0ABQ5DNA4</accession>
<dbReference type="PROSITE" id="PS51257">
    <property type="entry name" value="PROKAR_LIPOPROTEIN"/>
    <property type="match status" value="1"/>
</dbReference>
<keyword evidence="2" id="KW-1185">Reference proteome</keyword>
<evidence type="ECO:0000313" key="2">
    <source>
        <dbReference type="Proteomes" id="UP001151760"/>
    </source>
</evidence>
<sequence length="132" mass="14490">MPSSCRCPCAHNLAFIPYNYASGTACSSKSFVPIACCQQELDSLSMAGAKVVHTTAGGSNQAGYTTSRNQLSAEDCPGRYTFSRRNQLPAGALVADQCQQDLNSPEKEKRNPWVSNFRFSFDMYFDVVVENK</sequence>
<evidence type="ECO:0000313" key="1">
    <source>
        <dbReference type="EMBL" id="GJT39751.1"/>
    </source>
</evidence>
<dbReference type="Proteomes" id="UP001151760">
    <property type="component" value="Unassembled WGS sequence"/>
</dbReference>
<dbReference type="EMBL" id="BQNB010015413">
    <property type="protein sequence ID" value="GJT39751.1"/>
    <property type="molecule type" value="Genomic_DNA"/>
</dbReference>
<gene>
    <name evidence="1" type="ORF">Tco_0939616</name>
</gene>
<organism evidence="1 2">
    <name type="scientific">Tanacetum coccineum</name>
    <dbReference type="NCBI Taxonomy" id="301880"/>
    <lineage>
        <taxon>Eukaryota</taxon>
        <taxon>Viridiplantae</taxon>
        <taxon>Streptophyta</taxon>
        <taxon>Embryophyta</taxon>
        <taxon>Tracheophyta</taxon>
        <taxon>Spermatophyta</taxon>
        <taxon>Magnoliopsida</taxon>
        <taxon>eudicotyledons</taxon>
        <taxon>Gunneridae</taxon>
        <taxon>Pentapetalae</taxon>
        <taxon>asterids</taxon>
        <taxon>campanulids</taxon>
        <taxon>Asterales</taxon>
        <taxon>Asteraceae</taxon>
        <taxon>Asteroideae</taxon>
        <taxon>Anthemideae</taxon>
        <taxon>Anthemidinae</taxon>
        <taxon>Tanacetum</taxon>
    </lineage>
</organism>
<reference evidence="1" key="1">
    <citation type="journal article" date="2022" name="Int. J. Mol. Sci.">
        <title>Draft Genome of Tanacetum Coccineum: Genomic Comparison of Closely Related Tanacetum-Family Plants.</title>
        <authorList>
            <person name="Yamashiro T."/>
            <person name="Shiraishi A."/>
            <person name="Nakayama K."/>
            <person name="Satake H."/>
        </authorList>
    </citation>
    <scope>NUCLEOTIDE SEQUENCE</scope>
</reference>
<proteinExistence type="predicted"/>
<name>A0ABQ5DNA4_9ASTR</name>
<reference evidence="1" key="2">
    <citation type="submission" date="2022-01" db="EMBL/GenBank/DDBJ databases">
        <authorList>
            <person name="Yamashiro T."/>
            <person name="Shiraishi A."/>
            <person name="Satake H."/>
            <person name="Nakayama K."/>
        </authorList>
    </citation>
    <scope>NUCLEOTIDE SEQUENCE</scope>
</reference>
<protein>
    <submittedName>
        <fullName evidence="1">Uncharacterized protein</fullName>
    </submittedName>
</protein>